<feature type="transmembrane region" description="Helical" evidence="1">
    <location>
        <begin position="149"/>
        <end position="168"/>
    </location>
</feature>
<evidence type="ECO:0000256" key="1">
    <source>
        <dbReference type="SAM" id="Phobius"/>
    </source>
</evidence>
<dbReference type="KEGG" id="fll:EI427_14715"/>
<dbReference type="Proteomes" id="UP000267268">
    <property type="component" value="Chromosome 1"/>
</dbReference>
<feature type="transmembrane region" description="Helical" evidence="1">
    <location>
        <begin position="180"/>
        <end position="209"/>
    </location>
</feature>
<dbReference type="OrthoDB" id="976311at2"/>
<proteinExistence type="predicted"/>
<feature type="transmembrane region" description="Helical" evidence="1">
    <location>
        <begin position="306"/>
        <end position="329"/>
    </location>
</feature>
<dbReference type="RefSeq" id="WP_126615965.1">
    <property type="nucleotide sequence ID" value="NZ_CP034562.1"/>
</dbReference>
<evidence type="ECO:0000313" key="4">
    <source>
        <dbReference type="Proteomes" id="UP000267268"/>
    </source>
</evidence>
<gene>
    <name evidence="3" type="ORF">EI427_14715</name>
</gene>
<keyword evidence="1" id="KW-0472">Membrane</keyword>
<sequence length="684" mass="80096">MIKIIKDNKEFYIGFFFIVIILLTIYCELILNINSHFLYVDGDALKNYFLFATVSKFGNTSNINYPFGESLLYTDSIPLISYSNYLLSKLSILNPKYSIGILHTYLLSIYLISYIYLYKIFRNTNTTPWIAVLGSLIIALGCPSNSRILLHFGLHFIGVFPFLLFQIFNYSKNTPKKNVIIIIFLTSCYYIHGYVGALFSGFTIFYFIFLSLFNKKIISTGISLGLISTFIYTITVYYFDDNLWRSPHPSALFDYLINIKRIIPFTFNRYISIHDNLQLNIWLWILTFFTLLQLKKIKIKNTSIVAAFLSGLVFFIYGTSIIVRFQIVLDLVPQLQQLRDLQRFGWISYFVFTSGSIIYGEKYLNKKILFPILLLGLIESINYQIKIINKADFQENIFSKKNLKDSISNNFKASLFLSSNFKENTKFNLKHNLNLIQYQLSYYYEIPPINNYLSRHSEVEQHIQKQFYIPIAKGVYPTLLSYVNKTDSILLLSNIRNYNYIPIKKLGLNFYISSIEDFLQNPINLDSIRQKADYFDPLTNKSIMKIINDNKDGLLIDQFFSGRITSIPVKSLNTKTKYKLSIWNYNYKQDSLVFDKLVLYQNDRIISSTSDFTKFDIMSNRWGRLNMNFILNNNIDTIFLHAERSFYNSPFIIEKILKTNLIKKKRKQPLIFNELTITTISPIE</sequence>
<name>A0A3S9P5F3_9BACT</name>
<keyword evidence="1" id="KW-1133">Transmembrane helix</keyword>
<evidence type="ECO:0000313" key="3">
    <source>
        <dbReference type="EMBL" id="AZQ63437.1"/>
    </source>
</evidence>
<dbReference type="EMBL" id="CP034562">
    <property type="protein sequence ID" value="AZQ63437.1"/>
    <property type="molecule type" value="Genomic_DNA"/>
</dbReference>
<keyword evidence="1" id="KW-0812">Transmembrane</keyword>
<dbReference type="InterPro" id="IPR046278">
    <property type="entry name" value="DUF6311"/>
</dbReference>
<keyword evidence="4" id="KW-1185">Reference proteome</keyword>
<feature type="transmembrane region" description="Helical" evidence="1">
    <location>
        <begin position="12"/>
        <end position="31"/>
    </location>
</feature>
<protein>
    <recommendedName>
        <fullName evidence="2">DUF6311 domain-containing protein</fullName>
    </recommendedName>
</protein>
<evidence type="ECO:0000259" key="2">
    <source>
        <dbReference type="Pfam" id="PF19830"/>
    </source>
</evidence>
<dbReference type="Pfam" id="PF19830">
    <property type="entry name" value="DUF6311"/>
    <property type="match status" value="1"/>
</dbReference>
<accession>A0A3S9P5F3</accession>
<reference evidence="3 4" key="1">
    <citation type="submission" date="2018-12" db="EMBL/GenBank/DDBJ databases">
        <title>Flammeovirga pectinis sp. nov., isolated from the gut of the Korean scallop, Patinopecten yessoensis.</title>
        <authorList>
            <person name="Bae J.-W."/>
            <person name="Jeong Y.-S."/>
            <person name="Kang W."/>
        </authorList>
    </citation>
    <scope>NUCLEOTIDE SEQUENCE [LARGE SCALE GENOMIC DNA]</scope>
    <source>
        <strain evidence="3 4">L12M1</strain>
    </source>
</reference>
<organism evidence="3 4">
    <name type="scientific">Flammeovirga pectinis</name>
    <dbReference type="NCBI Taxonomy" id="2494373"/>
    <lineage>
        <taxon>Bacteria</taxon>
        <taxon>Pseudomonadati</taxon>
        <taxon>Bacteroidota</taxon>
        <taxon>Cytophagia</taxon>
        <taxon>Cytophagales</taxon>
        <taxon>Flammeovirgaceae</taxon>
        <taxon>Flammeovirga</taxon>
    </lineage>
</organism>
<feature type="domain" description="DUF6311" evidence="2">
    <location>
        <begin position="56"/>
        <end position="367"/>
    </location>
</feature>
<feature type="transmembrane region" description="Helical" evidence="1">
    <location>
        <begin position="221"/>
        <end position="239"/>
    </location>
</feature>
<feature type="transmembrane region" description="Helical" evidence="1">
    <location>
        <begin position="277"/>
        <end position="294"/>
    </location>
</feature>
<dbReference type="AlphaFoldDB" id="A0A3S9P5F3"/>
<feature type="transmembrane region" description="Helical" evidence="1">
    <location>
        <begin position="99"/>
        <end position="120"/>
    </location>
</feature>